<sequence length="161" mass="18277">MSIDLVRIDDRLIHGQVVTTWVKQNNIGQILIINDLIAKDEVQKSVFDLMAPQDVNVRTFGVEEFIQITKKAQIKRKTLLLLTNPKDVLELKKGGVEFSKLNLGGMKYTADRKQYTKAISMTEEEKAQLKELADSKVEISVQMIPSDKAIIFSELVEMEGR</sequence>
<dbReference type="Gene3D" id="3.40.35.10">
    <property type="entry name" value="Phosphotransferase system, sorbose subfamily IIB component"/>
    <property type="match status" value="1"/>
</dbReference>
<dbReference type="GO" id="GO:0016301">
    <property type="term" value="F:kinase activity"/>
    <property type="evidence" value="ECO:0007669"/>
    <property type="project" value="UniProtKB-KW"/>
</dbReference>
<organism evidence="9 10">
    <name type="scientific">Vagococcus allomyrinae</name>
    <dbReference type="NCBI Taxonomy" id="2794353"/>
    <lineage>
        <taxon>Bacteria</taxon>
        <taxon>Bacillati</taxon>
        <taxon>Bacillota</taxon>
        <taxon>Bacilli</taxon>
        <taxon>Lactobacillales</taxon>
        <taxon>Enterococcaceae</taxon>
        <taxon>Vagococcus</taxon>
    </lineage>
</organism>
<evidence type="ECO:0000256" key="6">
    <source>
        <dbReference type="ARBA" id="ARBA00022683"/>
    </source>
</evidence>
<keyword evidence="7" id="KW-0418">Kinase</keyword>
<dbReference type="RefSeq" id="WP_209525140.1">
    <property type="nucleotide sequence ID" value="NZ_JAEEGA010000002.1"/>
</dbReference>
<evidence type="ECO:0000256" key="3">
    <source>
        <dbReference type="ARBA" id="ARBA00022490"/>
    </source>
</evidence>
<keyword evidence="2" id="KW-0813">Transport</keyword>
<evidence type="ECO:0000313" key="10">
    <source>
        <dbReference type="Proteomes" id="UP000674938"/>
    </source>
</evidence>
<feature type="domain" description="PTS EIIB type-4" evidence="8">
    <location>
        <begin position="1"/>
        <end position="161"/>
    </location>
</feature>
<keyword evidence="3" id="KW-0963">Cytoplasm</keyword>
<dbReference type="InterPro" id="IPR036667">
    <property type="entry name" value="PTS_IIB_sorbose-sp_sf"/>
</dbReference>
<dbReference type="InterPro" id="IPR004720">
    <property type="entry name" value="PTS_IIB_sorbose-sp"/>
</dbReference>
<keyword evidence="4 9" id="KW-0762">Sugar transport</keyword>
<comment type="subcellular location">
    <subcellularLocation>
        <location evidence="1">Cytoplasm</location>
    </subcellularLocation>
</comment>
<keyword evidence="10" id="KW-1185">Reference proteome</keyword>
<dbReference type="GO" id="GO:0008982">
    <property type="term" value="F:protein-N(PI)-phosphohistidine-sugar phosphotransferase activity"/>
    <property type="evidence" value="ECO:0007669"/>
    <property type="project" value="InterPro"/>
</dbReference>
<evidence type="ECO:0000256" key="2">
    <source>
        <dbReference type="ARBA" id="ARBA00022448"/>
    </source>
</evidence>
<dbReference type="GO" id="GO:0005737">
    <property type="term" value="C:cytoplasm"/>
    <property type="evidence" value="ECO:0007669"/>
    <property type="project" value="UniProtKB-SubCell"/>
</dbReference>
<name>A0A940PA40_9ENTE</name>
<proteinExistence type="predicted"/>
<dbReference type="SUPFAM" id="SSF52728">
    <property type="entry name" value="PTS IIb component"/>
    <property type="match status" value="1"/>
</dbReference>
<comment type="caution">
    <text evidence="9">The sequence shown here is derived from an EMBL/GenBank/DDBJ whole genome shotgun (WGS) entry which is preliminary data.</text>
</comment>
<dbReference type="GO" id="GO:0009401">
    <property type="term" value="P:phosphoenolpyruvate-dependent sugar phosphotransferase system"/>
    <property type="evidence" value="ECO:0007669"/>
    <property type="project" value="UniProtKB-KW"/>
</dbReference>
<dbReference type="Pfam" id="PF03830">
    <property type="entry name" value="PTSIIB_sorb"/>
    <property type="match status" value="1"/>
</dbReference>
<evidence type="ECO:0000256" key="7">
    <source>
        <dbReference type="ARBA" id="ARBA00022777"/>
    </source>
</evidence>
<evidence type="ECO:0000259" key="8">
    <source>
        <dbReference type="PROSITE" id="PS51101"/>
    </source>
</evidence>
<keyword evidence="6" id="KW-0598">Phosphotransferase system</keyword>
<dbReference type="AlphaFoldDB" id="A0A940PA40"/>
<evidence type="ECO:0000256" key="4">
    <source>
        <dbReference type="ARBA" id="ARBA00022597"/>
    </source>
</evidence>
<evidence type="ECO:0000256" key="1">
    <source>
        <dbReference type="ARBA" id="ARBA00004496"/>
    </source>
</evidence>
<keyword evidence="5" id="KW-0808">Transferase</keyword>
<reference evidence="9" key="1">
    <citation type="submission" date="2020-12" db="EMBL/GenBank/DDBJ databases">
        <title>Vagococcus allomyrinae sp. nov. and Enterococcus lavae sp. nov., isolated from the larvae of Allomyrina dichotoma.</title>
        <authorList>
            <person name="Lee S.D."/>
        </authorList>
    </citation>
    <scope>NUCLEOTIDE SEQUENCE</scope>
    <source>
        <strain evidence="9">BWB3-3</strain>
    </source>
</reference>
<gene>
    <name evidence="9" type="ORF">I6N95_04395</name>
</gene>
<dbReference type="EMBL" id="JAEEGA010000002">
    <property type="protein sequence ID" value="MBP1040248.1"/>
    <property type="molecule type" value="Genomic_DNA"/>
</dbReference>
<accession>A0A940PA40</accession>
<evidence type="ECO:0000313" key="9">
    <source>
        <dbReference type="EMBL" id="MBP1040248.1"/>
    </source>
</evidence>
<dbReference type="Proteomes" id="UP000674938">
    <property type="component" value="Unassembled WGS sequence"/>
</dbReference>
<protein>
    <submittedName>
        <fullName evidence="9">PTS sugar transporter subunit IIB</fullName>
    </submittedName>
</protein>
<evidence type="ECO:0000256" key="5">
    <source>
        <dbReference type="ARBA" id="ARBA00022679"/>
    </source>
</evidence>
<dbReference type="PROSITE" id="PS51101">
    <property type="entry name" value="PTS_EIIB_TYPE_4"/>
    <property type="match status" value="1"/>
</dbReference>